<evidence type="ECO:0000313" key="5">
    <source>
        <dbReference type="Proteomes" id="UP000279760"/>
    </source>
</evidence>
<gene>
    <name evidence="4" type="ORF">ECB94_20880</name>
</gene>
<evidence type="ECO:0000259" key="3">
    <source>
        <dbReference type="Pfam" id="PF01261"/>
    </source>
</evidence>
<dbReference type="InterPro" id="IPR004560">
    <property type="entry name" value="L-Ru-5P_3-Epase"/>
</dbReference>
<dbReference type="AlphaFoldDB" id="A0A3G4VID4"/>
<evidence type="ECO:0000313" key="4">
    <source>
        <dbReference type="EMBL" id="AYV23738.1"/>
    </source>
</evidence>
<name>A0A3G4VID4_9VIBR</name>
<dbReference type="SUPFAM" id="SSF51658">
    <property type="entry name" value="Xylose isomerase-like"/>
    <property type="match status" value="1"/>
</dbReference>
<feature type="domain" description="Xylose isomerase-like TIM barrel" evidence="3">
    <location>
        <begin position="28"/>
        <end position="275"/>
    </location>
</feature>
<sequence>MFQMLDRPRMGLYEKALPNELSWEEKLQQTKLLGFDFLEISVDESDERRSRLDWDDETIYDLKRLCERYEIPLQSMCLSAHRKYPYGSLDPQVRQQAHLHMEKAITLAFKLGIRTIQLAGYDVYYEPANQETHQNFIQGMKQAAKMAERAGVMLAVEIMDTCYLNSLSKFEVLNREVNSPFFTAYPDVGNISGWNYDVSTELALSMPHIVQIHLKDTYKVTNDYQGQFRDLVIGDGEVDFEAIFETLKRTDCVVPMVIEMWAQDDNWRENIEIAKQRLNHVCQSVEVPLLFS</sequence>
<dbReference type="GO" id="GO:0019852">
    <property type="term" value="P:L-ascorbic acid metabolic process"/>
    <property type="evidence" value="ECO:0007669"/>
    <property type="project" value="TreeGrafter"/>
</dbReference>
<protein>
    <recommendedName>
        <fullName evidence="2">L-ribulose-5-phosphate 3-epimerase</fullName>
    </recommendedName>
</protein>
<dbReference type="RefSeq" id="WP_124941601.1">
    <property type="nucleotide sequence ID" value="NZ_CP033578.1"/>
</dbReference>
<dbReference type="NCBIfam" id="TIGR00542">
    <property type="entry name" value="hxl6Piso_put"/>
    <property type="match status" value="1"/>
</dbReference>
<evidence type="ECO:0000256" key="2">
    <source>
        <dbReference type="NCBIfam" id="TIGR00542"/>
    </source>
</evidence>
<dbReference type="InterPro" id="IPR036237">
    <property type="entry name" value="Xyl_isomerase-like_sf"/>
</dbReference>
<organism evidence="4 5">
    <name type="scientific">Vibrio mediterranei</name>
    <dbReference type="NCBI Taxonomy" id="689"/>
    <lineage>
        <taxon>Bacteria</taxon>
        <taxon>Pseudomonadati</taxon>
        <taxon>Pseudomonadota</taxon>
        <taxon>Gammaproteobacteria</taxon>
        <taxon>Vibrionales</taxon>
        <taxon>Vibrionaceae</taxon>
        <taxon>Vibrio</taxon>
    </lineage>
</organism>
<evidence type="ECO:0000256" key="1">
    <source>
        <dbReference type="ARBA" id="ARBA00023235"/>
    </source>
</evidence>
<dbReference type="PANTHER" id="PTHR43489">
    <property type="entry name" value="ISOMERASE"/>
    <property type="match status" value="1"/>
</dbReference>
<dbReference type="EMBL" id="CP033578">
    <property type="protein sequence ID" value="AYV23738.1"/>
    <property type="molecule type" value="Genomic_DNA"/>
</dbReference>
<reference evidence="4 5" key="1">
    <citation type="submission" date="2018-11" db="EMBL/GenBank/DDBJ databases">
        <title>Complete Genome Sequence of Vbrio mediterranei 117-T6: a Potential Pathogen Bacteria Isolated from the Conchocelis of Pyropia.</title>
        <authorList>
            <person name="Liu Q."/>
        </authorList>
    </citation>
    <scope>NUCLEOTIDE SEQUENCE [LARGE SCALE GENOMIC DNA]</scope>
    <source>
        <strain evidence="4 5">117-T6</strain>
    </source>
</reference>
<dbReference type="InterPro" id="IPR050417">
    <property type="entry name" value="Sugar_Epim/Isomerase"/>
</dbReference>
<dbReference type="GO" id="GO:0016861">
    <property type="term" value="F:intramolecular oxidoreductase activity, interconverting aldoses and ketoses"/>
    <property type="evidence" value="ECO:0007669"/>
    <property type="project" value="InterPro"/>
</dbReference>
<accession>A0A3G4VID4</accession>
<dbReference type="PANTHER" id="PTHR43489:SF1">
    <property type="entry name" value="L-RIBULOSE-5-PHOSPHATE 3-EPIMERASE SGBU-RELATED"/>
    <property type="match status" value="1"/>
</dbReference>
<dbReference type="Proteomes" id="UP000279760">
    <property type="component" value="Chromosome 2"/>
</dbReference>
<dbReference type="NCBIfam" id="NF009688">
    <property type="entry name" value="PRK13209.1"/>
    <property type="match status" value="1"/>
</dbReference>
<dbReference type="NCBIfam" id="NF009689">
    <property type="entry name" value="PRK13210.1"/>
    <property type="match status" value="1"/>
</dbReference>
<proteinExistence type="predicted"/>
<dbReference type="InterPro" id="IPR013022">
    <property type="entry name" value="Xyl_isomerase-like_TIM-brl"/>
</dbReference>
<keyword evidence="1 4" id="KW-0413">Isomerase</keyword>
<dbReference type="Pfam" id="PF01261">
    <property type="entry name" value="AP_endonuc_2"/>
    <property type="match status" value="1"/>
</dbReference>
<dbReference type="GO" id="GO:0034015">
    <property type="term" value="F:L-ribulose-5-phosphate 3-epimerase activity"/>
    <property type="evidence" value="ECO:0007669"/>
    <property type="project" value="TreeGrafter"/>
</dbReference>
<dbReference type="Gene3D" id="3.20.20.150">
    <property type="entry name" value="Divalent-metal-dependent TIM barrel enzymes"/>
    <property type="match status" value="1"/>
</dbReference>